<accession>A0A8B8DHT1</accession>
<protein>
    <submittedName>
        <fullName evidence="8 9">Uncharacterized protein LOC111127010 isoform X1</fullName>
    </submittedName>
</protein>
<dbReference type="InterPro" id="IPR018499">
    <property type="entry name" value="Tetraspanin/Peripherin"/>
</dbReference>
<dbReference type="AlphaFoldDB" id="A0A8B8DHT1"/>
<dbReference type="OrthoDB" id="6133340at2759"/>
<dbReference type="SUPFAM" id="SSF48652">
    <property type="entry name" value="Tetraspanin"/>
    <property type="match status" value="1"/>
</dbReference>
<evidence type="ECO:0000256" key="1">
    <source>
        <dbReference type="ARBA" id="ARBA00004141"/>
    </source>
</evidence>
<evidence type="ECO:0000313" key="7">
    <source>
        <dbReference type="Proteomes" id="UP000694844"/>
    </source>
</evidence>
<proteinExistence type="predicted"/>
<evidence type="ECO:0000256" key="4">
    <source>
        <dbReference type="ARBA" id="ARBA00023136"/>
    </source>
</evidence>
<dbReference type="KEGG" id="cvn:111127010"/>
<gene>
    <name evidence="8 9" type="primary">LOC111127010</name>
</gene>
<evidence type="ECO:0000256" key="5">
    <source>
        <dbReference type="SAM" id="MobiDB-lite"/>
    </source>
</evidence>
<keyword evidence="7" id="KW-1185">Reference proteome</keyword>
<name>A0A8B8DHT1_CRAVI</name>
<dbReference type="Pfam" id="PF00335">
    <property type="entry name" value="Tetraspanin"/>
    <property type="match status" value="1"/>
</dbReference>
<dbReference type="RefSeq" id="XP_022327693.1">
    <property type="nucleotide sequence ID" value="XM_022471985.1"/>
</dbReference>
<feature type="transmembrane region" description="Helical" evidence="6">
    <location>
        <begin position="72"/>
        <end position="95"/>
    </location>
</feature>
<feature type="region of interest" description="Disordered" evidence="5">
    <location>
        <begin position="304"/>
        <end position="328"/>
    </location>
</feature>
<evidence type="ECO:0000256" key="6">
    <source>
        <dbReference type="SAM" id="Phobius"/>
    </source>
</evidence>
<reference evidence="8 9" key="1">
    <citation type="submission" date="2025-04" db="UniProtKB">
        <authorList>
            <consortium name="RefSeq"/>
        </authorList>
    </citation>
    <scope>IDENTIFICATION</scope>
    <source>
        <tissue evidence="8 9">Whole sample</tissue>
    </source>
</reference>
<dbReference type="GeneID" id="111127010"/>
<feature type="transmembrane region" description="Helical" evidence="6">
    <location>
        <begin position="107"/>
        <end position="127"/>
    </location>
</feature>
<keyword evidence="4 6" id="KW-0472">Membrane</keyword>
<dbReference type="GO" id="GO:0016020">
    <property type="term" value="C:membrane"/>
    <property type="evidence" value="ECO:0007669"/>
    <property type="project" value="UniProtKB-SubCell"/>
</dbReference>
<keyword evidence="3 6" id="KW-1133">Transmembrane helix</keyword>
<dbReference type="RefSeq" id="XP_022327692.1">
    <property type="nucleotide sequence ID" value="XM_022471984.1"/>
</dbReference>
<evidence type="ECO:0000313" key="9">
    <source>
        <dbReference type="RefSeq" id="XP_022327693.1"/>
    </source>
</evidence>
<dbReference type="InterPro" id="IPR008952">
    <property type="entry name" value="Tetraspanin_EC2_sf"/>
</dbReference>
<keyword evidence="2 6" id="KW-0812">Transmembrane</keyword>
<comment type="subcellular location">
    <subcellularLocation>
        <location evidence="1">Membrane</location>
        <topology evidence="1">Multi-pass membrane protein</topology>
    </subcellularLocation>
</comment>
<dbReference type="Gene3D" id="1.10.1450.10">
    <property type="entry name" value="Tetraspanin"/>
    <property type="match status" value="1"/>
</dbReference>
<evidence type="ECO:0000256" key="2">
    <source>
        <dbReference type="ARBA" id="ARBA00022692"/>
    </source>
</evidence>
<sequence>MTLNTDKMTHSVYNNLAILAWVVTFLLMIASGPMIYKGLVLKSEDLCSIDEELKELEFFKNCDFDNFKNTAWTLWIIVVASLGFVTIVSIVQTALAFTEKRILKRVLFSFVSLLSIASCVAIGYFFFQLYNTRFNPPKPVWRNLHFDMIKSLEQNFKSDNVNSNDGKSNEWNMLFFNFECCGVDNVYGTTNDFDTTSWCTTSGSCQKTNSQIPKSCCKNENEFDYETAHSNCHASVNPGTYHEKGSYSVIKREIKKRRKEVHKAFDDFLASAITVGMLMVTYGALEIAFLILVFCEQCKKSTETNPTTAQNHTQHSSTRNNTSTDTVNNVHEQINERTHVTPM</sequence>
<feature type="transmembrane region" description="Helical" evidence="6">
    <location>
        <begin position="12"/>
        <end position="36"/>
    </location>
</feature>
<evidence type="ECO:0000313" key="8">
    <source>
        <dbReference type="RefSeq" id="XP_022327692.1"/>
    </source>
</evidence>
<dbReference type="Proteomes" id="UP000694844">
    <property type="component" value="Chromosome 3"/>
</dbReference>
<evidence type="ECO:0000256" key="3">
    <source>
        <dbReference type="ARBA" id="ARBA00022989"/>
    </source>
</evidence>
<feature type="transmembrane region" description="Helical" evidence="6">
    <location>
        <begin position="268"/>
        <end position="295"/>
    </location>
</feature>
<organism evidence="7 8">
    <name type="scientific">Crassostrea virginica</name>
    <name type="common">Eastern oyster</name>
    <dbReference type="NCBI Taxonomy" id="6565"/>
    <lineage>
        <taxon>Eukaryota</taxon>
        <taxon>Metazoa</taxon>
        <taxon>Spiralia</taxon>
        <taxon>Lophotrochozoa</taxon>
        <taxon>Mollusca</taxon>
        <taxon>Bivalvia</taxon>
        <taxon>Autobranchia</taxon>
        <taxon>Pteriomorphia</taxon>
        <taxon>Ostreida</taxon>
        <taxon>Ostreoidea</taxon>
        <taxon>Ostreidae</taxon>
        <taxon>Crassostrea</taxon>
    </lineage>
</organism>